<name>A0AAN7N7R1_MYCAM</name>
<dbReference type="AlphaFoldDB" id="A0AAN7N7R1"/>
<feature type="compositionally biased region" description="Polar residues" evidence="1">
    <location>
        <begin position="93"/>
        <end position="106"/>
    </location>
</feature>
<evidence type="ECO:0000256" key="1">
    <source>
        <dbReference type="SAM" id="MobiDB-lite"/>
    </source>
</evidence>
<comment type="caution">
    <text evidence="2">The sequence shown here is derived from an EMBL/GenBank/DDBJ whole genome shotgun (WGS) entry which is preliminary data.</text>
</comment>
<dbReference type="PANTHER" id="PTHR14709:SF1">
    <property type="entry name" value="PROLINE-RICH PROTEIN 12"/>
    <property type="match status" value="1"/>
</dbReference>
<feature type="region of interest" description="Disordered" evidence="1">
    <location>
        <begin position="20"/>
        <end position="49"/>
    </location>
</feature>
<protein>
    <submittedName>
        <fullName evidence="2">Uncharacterized protein</fullName>
    </submittedName>
</protein>
<dbReference type="EMBL" id="JAUNZN010000174">
    <property type="protein sequence ID" value="KAK4805193.1"/>
    <property type="molecule type" value="Genomic_DNA"/>
</dbReference>
<dbReference type="InterPro" id="IPR052466">
    <property type="entry name" value="DNA_MethProtect_Complex"/>
</dbReference>
<feature type="compositionally biased region" description="Pro residues" evidence="1">
    <location>
        <begin position="126"/>
        <end position="142"/>
    </location>
</feature>
<organism evidence="2 3">
    <name type="scientific">Mycteria americana</name>
    <name type="common">Wood stork</name>
    <dbReference type="NCBI Taxonomy" id="33587"/>
    <lineage>
        <taxon>Eukaryota</taxon>
        <taxon>Metazoa</taxon>
        <taxon>Chordata</taxon>
        <taxon>Craniata</taxon>
        <taxon>Vertebrata</taxon>
        <taxon>Euteleostomi</taxon>
        <taxon>Archelosauria</taxon>
        <taxon>Archosauria</taxon>
        <taxon>Dinosauria</taxon>
        <taxon>Saurischia</taxon>
        <taxon>Theropoda</taxon>
        <taxon>Coelurosauria</taxon>
        <taxon>Aves</taxon>
        <taxon>Neognathae</taxon>
        <taxon>Neoaves</taxon>
        <taxon>Aequornithes</taxon>
        <taxon>Ciconiiformes</taxon>
        <taxon>Ciconiidae</taxon>
        <taxon>Mycteria</taxon>
    </lineage>
</organism>
<evidence type="ECO:0000313" key="2">
    <source>
        <dbReference type="EMBL" id="KAK4805193.1"/>
    </source>
</evidence>
<sequence length="166" mass="17555">MKSGFMASFLDFLKSGKRQALPPAATSPSKTPRVPPAAPFAVGPPILTGGLEGTEGEGLVMACPSPCKRLDEELKRNLETLPSFSSDEEDSVSKNQDLQKSISSAISALYDPADRKDPDPAGGCSPIPPHPPPTTPHHPATPFPRASGTRRDRPGHWGDLGGPWDP</sequence>
<proteinExistence type="predicted"/>
<evidence type="ECO:0000313" key="3">
    <source>
        <dbReference type="Proteomes" id="UP001333110"/>
    </source>
</evidence>
<feature type="region of interest" description="Disordered" evidence="1">
    <location>
        <begin position="80"/>
        <end position="166"/>
    </location>
</feature>
<reference evidence="2 3" key="1">
    <citation type="journal article" date="2023" name="J. Hered.">
        <title>Chromosome-level genome of the wood stork (Mycteria americana) provides insight into avian chromosome evolution.</title>
        <authorList>
            <person name="Flamio R. Jr."/>
            <person name="Ramstad K.M."/>
        </authorList>
    </citation>
    <scope>NUCLEOTIDE SEQUENCE [LARGE SCALE GENOMIC DNA]</scope>
    <source>
        <strain evidence="2">JAX WOST 10</strain>
    </source>
</reference>
<dbReference type="Proteomes" id="UP001333110">
    <property type="component" value="Unassembled WGS sequence"/>
</dbReference>
<accession>A0AAN7N7R1</accession>
<dbReference type="PANTHER" id="PTHR14709">
    <property type="entry name" value="GLUTAMINE AND SERINE-RICH PROTEIN 1-RELATED"/>
    <property type="match status" value="1"/>
</dbReference>
<gene>
    <name evidence="2" type="ORF">QYF61_017085</name>
</gene>
<feature type="compositionally biased region" description="Low complexity" evidence="1">
    <location>
        <begin position="39"/>
        <end position="49"/>
    </location>
</feature>
<keyword evidence="3" id="KW-1185">Reference proteome</keyword>